<dbReference type="Proteomes" id="UP000257109">
    <property type="component" value="Unassembled WGS sequence"/>
</dbReference>
<dbReference type="AlphaFoldDB" id="A0A371GCW0"/>
<feature type="non-terminal residue" evidence="1">
    <location>
        <position position="1"/>
    </location>
</feature>
<accession>A0A371GCW0</accession>
<evidence type="ECO:0000313" key="2">
    <source>
        <dbReference type="Proteomes" id="UP000257109"/>
    </source>
</evidence>
<keyword evidence="2" id="KW-1185">Reference proteome</keyword>
<reference evidence="1" key="1">
    <citation type="submission" date="2018-05" db="EMBL/GenBank/DDBJ databases">
        <title>Draft genome of Mucuna pruriens seed.</title>
        <authorList>
            <person name="Nnadi N.E."/>
            <person name="Vos R."/>
            <person name="Hasami M.H."/>
            <person name="Devisetty U.K."/>
            <person name="Aguiy J.C."/>
        </authorList>
    </citation>
    <scope>NUCLEOTIDE SEQUENCE [LARGE SCALE GENOMIC DNA]</scope>
    <source>
        <strain evidence="1">JCA_2017</strain>
    </source>
</reference>
<proteinExistence type="predicted"/>
<comment type="caution">
    <text evidence="1">The sequence shown here is derived from an EMBL/GenBank/DDBJ whole genome shotgun (WGS) entry which is preliminary data.</text>
</comment>
<evidence type="ECO:0000313" key="1">
    <source>
        <dbReference type="EMBL" id="RDX88193.1"/>
    </source>
</evidence>
<gene>
    <name evidence="1" type="ORF">CR513_30240</name>
</gene>
<sequence length="167" mass="18542">MHSWTTRLPGRSQLTCRVHPAFNACRRRPLTGTMIKTGGVKVCSCVVIDSFEEEEERLGDSDGGKGYPESLLMTTIRREVEGSMRKNKKVVVMVTSKCNSSSKLGLKSSRIIFIHNPSHIPCAMAQNSASALDRATTFCFLLLQVTRFLPKIIHYPKVDLLSTTDPA</sequence>
<dbReference type="OrthoDB" id="922467at2759"/>
<name>A0A371GCW0_MUCPR</name>
<dbReference type="EMBL" id="QJKJ01006020">
    <property type="protein sequence ID" value="RDX88193.1"/>
    <property type="molecule type" value="Genomic_DNA"/>
</dbReference>
<protein>
    <submittedName>
        <fullName evidence="1">Uncharacterized protein</fullName>
    </submittedName>
</protein>
<organism evidence="1 2">
    <name type="scientific">Mucuna pruriens</name>
    <name type="common">Velvet bean</name>
    <name type="synonym">Dolichos pruriens</name>
    <dbReference type="NCBI Taxonomy" id="157652"/>
    <lineage>
        <taxon>Eukaryota</taxon>
        <taxon>Viridiplantae</taxon>
        <taxon>Streptophyta</taxon>
        <taxon>Embryophyta</taxon>
        <taxon>Tracheophyta</taxon>
        <taxon>Spermatophyta</taxon>
        <taxon>Magnoliopsida</taxon>
        <taxon>eudicotyledons</taxon>
        <taxon>Gunneridae</taxon>
        <taxon>Pentapetalae</taxon>
        <taxon>rosids</taxon>
        <taxon>fabids</taxon>
        <taxon>Fabales</taxon>
        <taxon>Fabaceae</taxon>
        <taxon>Papilionoideae</taxon>
        <taxon>50 kb inversion clade</taxon>
        <taxon>NPAAA clade</taxon>
        <taxon>indigoferoid/millettioid clade</taxon>
        <taxon>Phaseoleae</taxon>
        <taxon>Mucuna</taxon>
    </lineage>
</organism>